<comment type="caution">
    <text evidence="1">The sequence shown here is derived from an EMBL/GenBank/DDBJ whole genome shotgun (WGS) entry which is preliminary data.</text>
</comment>
<organism evidence="1">
    <name type="scientific">Tanacetum cinerariifolium</name>
    <name type="common">Dalmatian daisy</name>
    <name type="synonym">Chrysanthemum cinerariifolium</name>
    <dbReference type="NCBI Taxonomy" id="118510"/>
    <lineage>
        <taxon>Eukaryota</taxon>
        <taxon>Viridiplantae</taxon>
        <taxon>Streptophyta</taxon>
        <taxon>Embryophyta</taxon>
        <taxon>Tracheophyta</taxon>
        <taxon>Spermatophyta</taxon>
        <taxon>Magnoliopsida</taxon>
        <taxon>eudicotyledons</taxon>
        <taxon>Gunneridae</taxon>
        <taxon>Pentapetalae</taxon>
        <taxon>asterids</taxon>
        <taxon>campanulids</taxon>
        <taxon>Asterales</taxon>
        <taxon>Asteraceae</taxon>
        <taxon>Asteroideae</taxon>
        <taxon>Anthemideae</taxon>
        <taxon>Anthemidinae</taxon>
        <taxon>Tanacetum</taxon>
    </lineage>
</organism>
<feature type="non-terminal residue" evidence="1">
    <location>
        <position position="1"/>
    </location>
</feature>
<protein>
    <submittedName>
        <fullName evidence="1">Uncharacterized protein</fullName>
    </submittedName>
</protein>
<sequence>AVRSILADNSKDLEAGVTVDSFVVGRETRASLEGGTLAG</sequence>
<dbReference type="AlphaFoldDB" id="A0A699XDK1"/>
<proteinExistence type="predicted"/>
<accession>A0A699XDK1</accession>
<gene>
    <name evidence="1" type="ORF">Tci_929934</name>
</gene>
<name>A0A699XDK1_TANCI</name>
<dbReference type="EMBL" id="BKCJ011847006">
    <property type="protein sequence ID" value="GFD57965.1"/>
    <property type="molecule type" value="Genomic_DNA"/>
</dbReference>
<evidence type="ECO:0000313" key="1">
    <source>
        <dbReference type="EMBL" id="GFD57965.1"/>
    </source>
</evidence>
<reference evidence="1" key="1">
    <citation type="journal article" date="2019" name="Sci. Rep.">
        <title>Draft genome of Tanacetum cinerariifolium, the natural source of mosquito coil.</title>
        <authorList>
            <person name="Yamashiro T."/>
            <person name="Shiraishi A."/>
            <person name="Satake H."/>
            <person name="Nakayama K."/>
        </authorList>
    </citation>
    <scope>NUCLEOTIDE SEQUENCE</scope>
</reference>